<name>A0ACC2RDJ6_9FUNG</name>
<protein>
    <submittedName>
        <fullName evidence="1">Uncharacterized protein</fullName>
    </submittedName>
</protein>
<evidence type="ECO:0000313" key="2">
    <source>
        <dbReference type="Proteomes" id="UP001165960"/>
    </source>
</evidence>
<accession>A0ACC2RDJ6</accession>
<keyword evidence="2" id="KW-1185">Reference proteome</keyword>
<dbReference type="EMBL" id="QTSX02007557">
    <property type="protein sequence ID" value="KAJ9048124.1"/>
    <property type="molecule type" value="Genomic_DNA"/>
</dbReference>
<proteinExistence type="predicted"/>
<organism evidence="1 2">
    <name type="scientific">Entomophthora muscae</name>
    <dbReference type="NCBI Taxonomy" id="34485"/>
    <lineage>
        <taxon>Eukaryota</taxon>
        <taxon>Fungi</taxon>
        <taxon>Fungi incertae sedis</taxon>
        <taxon>Zoopagomycota</taxon>
        <taxon>Entomophthoromycotina</taxon>
        <taxon>Entomophthoromycetes</taxon>
        <taxon>Entomophthorales</taxon>
        <taxon>Entomophthoraceae</taxon>
        <taxon>Entomophthora</taxon>
    </lineage>
</organism>
<comment type="caution">
    <text evidence="1">The sequence shown here is derived from an EMBL/GenBank/DDBJ whole genome shotgun (WGS) entry which is preliminary data.</text>
</comment>
<reference evidence="1" key="1">
    <citation type="submission" date="2022-04" db="EMBL/GenBank/DDBJ databases">
        <title>Genome of the entomopathogenic fungus Entomophthora muscae.</title>
        <authorList>
            <person name="Elya C."/>
            <person name="Lovett B.R."/>
            <person name="Lee E."/>
            <person name="Macias A.M."/>
            <person name="Hajek A.E."/>
            <person name="De Bivort B.L."/>
            <person name="Kasson M.T."/>
            <person name="De Fine Licht H.H."/>
            <person name="Stajich J.E."/>
        </authorList>
    </citation>
    <scope>NUCLEOTIDE SEQUENCE</scope>
    <source>
        <strain evidence="1">Berkeley</strain>
    </source>
</reference>
<sequence>MTAEDCKVAMCMQRSSQVRFLNQLLPANSRQLWAQDCNTTVAGSECSTVIHVEGEEDADSIFSETKVLLV</sequence>
<evidence type="ECO:0000313" key="1">
    <source>
        <dbReference type="EMBL" id="KAJ9048124.1"/>
    </source>
</evidence>
<dbReference type="Proteomes" id="UP001165960">
    <property type="component" value="Unassembled WGS sequence"/>
</dbReference>
<gene>
    <name evidence="1" type="ORF">DSO57_1038157</name>
</gene>